<organism evidence="1 2">
    <name type="scientific">Botrytis elliptica</name>
    <dbReference type="NCBI Taxonomy" id="278938"/>
    <lineage>
        <taxon>Eukaryota</taxon>
        <taxon>Fungi</taxon>
        <taxon>Dikarya</taxon>
        <taxon>Ascomycota</taxon>
        <taxon>Pezizomycotina</taxon>
        <taxon>Leotiomycetes</taxon>
        <taxon>Helotiales</taxon>
        <taxon>Sclerotiniaceae</taxon>
        <taxon>Botrytis</taxon>
    </lineage>
</organism>
<dbReference type="Proteomes" id="UP000297229">
    <property type="component" value="Unassembled WGS sequence"/>
</dbReference>
<proteinExistence type="predicted"/>
<comment type="caution">
    <text evidence="1">The sequence shown here is derived from an EMBL/GenBank/DDBJ whole genome shotgun (WGS) entry which is preliminary data.</text>
</comment>
<gene>
    <name evidence="1" type="ORF">BELL_0412g00040</name>
</gene>
<keyword evidence="2" id="KW-1185">Reference proteome</keyword>
<dbReference type="AlphaFoldDB" id="A0A4Z1JNQ1"/>
<evidence type="ECO:0000313" key="1">
    <source>
        <dbReference type="EMBL" id="TGO72852.1"/>
    </source>
</evidence>
<sequence length="140" mass="16254">MEQSFANIDQVRAKIHSAFDSKVRMRAIMTAAEYTKKAFSDIYPHLCQDMTPIMITYLAMMNYHILGNIFPEPSICLQYYMRLVIMRWLSTLQERLLNEPAACRMMHSSGTFCLFAKPYYADYDETILGSDFALDLQPIV</sequence>
<dbReference type="EMBL" id="PQXM01000410">
    <property type="protein sequence ID" value="TGO72852.1"/>
    <property type="molecule type" value="Genomic_DNA"/>
</dbReference>
<reference evidence="1 2" key="1">
    <citation type="submission" date="2017-12" db="EMBL/GenBank/DDBJ databases">
        <title>Comparative genomics of Botrytis spp.</title>
        <authorList>
            <person name="Valero-Jimenez C.A."/>
            <person name="Tapia P."/>
            <person name="Veloso J."/>
            <person name="Silva-Moreno E."/>
            <person name="Staats M."/>
            <person name="Valdes J.H."/>
            <person name="Van Kan J.A.L."/>
        </authorList>
    </citation>
    <scope>NUCLEOTIDE SEQUENCE [LARGE SCALE GENOMIC DNA]</scope>
    <source>
        <strain evidence="1 2">Be9601</strain>
    </source>
</reference>
<evidence type="ECO:0000313" key="2">
    <source>
        <dbReference type="Proteomes" id="UP000297229"/>
    </source>
</evidence>
<protein>
    <submittedName>
        <fullName evidence="1">Uncharacterized protein</fullName>
    </submittedName>
</protein>
<accession>A0A4Z1JNQ1</accession>
<name>A0A4Z1JNQ1_9HELO</name>